<dbReference type="Gene3D" id="3.30.420.280">
    <property type="match status" value="1"/>
</dbReference>
<evidence type="ECO:0000259" key="1">
    <source>
        <dbReference type="Pfam" id="PF04466"/>
    </source>
</evidence>
<dbReference type="InterPro" id="IPR027417">
    <property type="entry name" value="P-loop_NTPase"/>
</dbReference>
<name>A0A264VLY0_PRORE</name>
<proteinExistence type="predicted"/>
<comment type="caution">
    <text evidence="3">The sequence shown here is derived from an EMBL/GenBank/DDBJ whole genome shotgun (WGS) entry which is preliminary data.</text>
</comment>
<gene>
    <name evidence="3" type="ORF">CHI95_22615</name>
</gene>
<evidence type="ECO:0000313" key="4">
    <source>
        <dbReference type="Proteomes" id="UP000216001"/>
    </source>
</evidence>
<dbReference type="InterPro" id="IPR052380">
    <property type="entry name" value="Viral_DNA_packaging_terminase"/>
</dbReference>
<protein>
    <submittedName>
        <fullName evidence="3">Terminase</fullName>
    </submittedName>
</protein>
<evidence type="ECO:0000259" key="2">
    <source>
        <dbReference type="Pfam" id="PF17288"/>
    </source>
</evidence>
<dbReference type="InterPro" id="IPR006437">
    <property type="entry name" value="Phage_terminase_lsu"/>
</dbReference>
<sequence>MTVARIEIPPKLIPAFEGDYRYRCSHGGRGSAKTRTFALMTAIRGYMAAMNGQSGVILCAREYMNSLEESSMEEVKQAIRSVPWLNDFYELGEKYIRTKCRSVSYVFSGLRHNLDSIKSKARILIAWVDEAESVSEIAWTKLAPTVREAGSEIWVTWNPERDGSATDKRFRKNPPDNAVVVEMNYDDNPWFPSVLEDERLNDQARLDDATYAWIWEGAYLENSDKQVLANKYVVQSFPDDLWQQADRLLFGADFGFAKDPNTLLRQFILNDCLYIEYEAYGVGVELDHMPAFYDKIPEARKWPIKADSARPETISYLKRQGFNISAAKKWQGSVEDGITHLRGFKQIIIHPRCKETAKEARLYSYKTDRITGEVLPVILDANNHCFDAVRYGLDGYITQKSVVGMLVRKR</sequence>
<dbReference type="Gene3D" id="3.40.50.300">
    <property type="entry name" value="P-loop containing nucleotide triphosphate hydrolases"/>
    <property type="match status" value="1"/>
</dbReference>
<accession>A0A264VLY0</accession>
<dbReference type="PANTHER" id="PTHR39184:SF1">
    <property type="entry name" value="PBSX PHAGE TERMINASE LARGE SUBUNIT"/>
    <property type="match status" value="1"/>
</dbReference>
<dbReference type="Pfam" id="PF17288">
    <property type="entry name" value="Terminase_3C"/>
    <property type="match status" value="1"/>
</dbReference>
<dbReference type="EMBL" id="NOWC01000040">
    <property type="protein sequence ID" value="OZS72302.1"/>
    <property type="molecule type" value="Genomic_DNA"/>
</dbReference>
<dbReference type="AlphaFoldDB" id="A0A264VLY0"/>
<feature type="domain" description="Phage terminase large subunit N-terminal" evidence="1">
    <location>
        <begin position="22"/>
        <end position="217"/>
    </location>
</feature>
<dbReference type="InterPro" id="IPR035412">
    <property type="entry name" value="Terminase_L_N"/>
</dbReference>
<dbReference type="PANTHER" id="PTHR39184">
    <property type="match status" value="1"/>
</dbReference>
<dbReference type="NCBIfam" id="TIGR01547">
    <property type="entry name" value="phage_term_2"/>
    <property type="match status" value="1"/>
</dbReference>
<reference evidence="3 4" key="1">
    <citation type="submission" date="2017-07" db="EMBL/GenBank/DDBJ databases">
        <title>blaIMP-27 on transferable plasmids in Proteus mirabilis and Providencia rettgeri.</title>
        <authorList>
            <person name="Potter R."/>
        </authorList>
    </citation>
    <scope>NUCLEOTIDE SEQUENCE [LARGE SCALE GENOMIC DNA]</scope>
    <source>
        <strain evidence="3 4">PR1</strain>
    </source>
</reference>
<dbReference type="Proteomes" id="UP000216001">
    <property type="component" value="Unassembled WGS sequence"/>
</dbReference>
<organism evidence="3 4">
    <name type="scientific">Providencia rettgeri</name>
    <dbReference type="NCBI Taxonomy" id="587"/>
    <lineage>
        <taxon>Bacteria</taxon>
        <taxon>Pseudomonadati</taxon>
        <taxon>Pseudomonadota</taxon>
        <taxon>Gammaproteobacteria</taxon>
        <taxon>Enterobacterales</taxon>
        <taxon>Morganellaceae</taxon>
        <taxon>Providencia</taxon>
    </lineage>
</organism>
<feature type="domain" description="Phage terminase large subunit C-terminal" evidence="2">
    <location>
        <begin position="253"/>
        <end position="394"/>
    </location>
</feature>
<evidence type="ECO:0000313" key="3">
    <source>
        <dbReference type="EMBL" id="OZS72302.1"/>
    </source>
</evidence>
<dbReference type="Pfam" id="PF04466">
    <property type="entry name" value="Terminase_3"/>
    <property type="match status" value="1"/>
</dbReference>
<dbReference type="RefSeq" id="WP_094963030.1">
    <property type="nucleotide sequence ID" value="NZ_NOWC01000040.1"/>
</dbReference>
<dbReference type="InterPro" id="IPR035413">
    <property type="entry name" value="Terminase_L_C"/>
</dbReference>